<dbReference type="GO" id="GO:0003677">
    <property type="term" value="F:DNA binding"/>
    <property type="evidence" value="ECO:0007669"/>
    <property type="project" value="TreeGrafter"/>
</dbReference>
<keyword evidence="2" id="KW-1185">Reference proteome</keyword>
<evidence type="ECO:0000313" key="3">
    <source>
        <dbReference type="WBParaSite" id="TMUE_1000004688.1"/>
    </source>
</evidence>
<accession>A0A5S6QBV7</accession>
<dbReference type="PANTHER" id="PTHR19303">
    <property type="entry name" value="TRANSPOSON"/>
    <property type="match status" value="1"/>
</dbReference>
<evidence type="ECO:0000259" key="1">
    <source>
        <dbReference type="Pfam" id="PF03184"/>
    </source>
</evidence>
<evidence type="ECO:0000313" key="2">
    <source>
        <dbReference type="Proteomes" id="UP000046395"/>
    </source>
</evidence>
<dbReference type="InterPro" id="IPR004875">
    <property type="entry name" value="DDE_SF_endonuclease_dom"/>
</dbReference>
<dbReference type="WBParaSite" id="TMUE_1000004688.1">
    <property type="protein sequence ID" value="TMUE_1000004688.1"/>
    <property type="gene ID" value="WBGene00299060"/>
</dbReference>
<protein>
    <submittedName>
        <fullName evidence="3">DDE-1 domain-containing protein</fullName>
    </submittedName>
</protein>
<dbReference type="InterPro" id="IPR050863">
    <property type="entry name" value="CenT-Element_Derived"/>
</dbReference>
<proteinExistence type="predicted"/>
<organism evidence="2 3">
    <name type="scientific">Trichuris muris</name>
    <name type="common">Mouse whipworm</name>
    <dbReference type="NCBI Taxonomy" id="70415"/>
    <lineage>
        <taxon>Eukaryota</taxon>
        <taxon>Metazoa</taxon>
        <taxon>Ecdysozoa</taxon>
        <taxon>Nematoda</taxon>
        <taxon>Enoplea</taxon>
        <taxon>Dorylaimia</taxon>
        <taxon>Trichinellida</taxon>
        <taxon>Trichuridae</taxon>
        <taxon>Trichuris</taxon>
    </lineage>
</organism>
<reference evidence="3" key="1">
    <citation type="submission" date="2019-12" db="UniProtKB">
        <authorList>
            <consortium name="WormBaseParasite"/>
        </authorList>
    </citation>
    <scope>IDENTIFICATION</scope>
</reference>
<name>A0A5S6QBV7_TRIMR</name>
<dbReference type="GO" id="GO:0005634">
    <property type="term" value="C:nucleus"/>
    <property type="evidence" value="ECO:0007669"/>
    <property type="project" value="TreeGrafter"/>
</dbReference>
<feature type="domain" description="DDE-1" evidence="1">
    <location>
        <begin position="145"/>
        <end position="249"/>
    </location>
</feature>
<sequence length="276" mass="31643">MKRQKDAILSYAKKTEEADCSDSKIMRTSRFEEMDEALYVWFLRNRTVGNPKRHGIRCHTINGEKLSTEEGSAEDLREELRKYLDEGGYDFAYNADETGLNWKALPTQSLVERSEENAPGYKSRKERVTIMLCANSTGEKIGKTGKVHLLIDNAPAHPVIDLLNSVDQLVTVKFFPPNVISWIQSMDQDVIRSFKSLYRKNLLRELLMKYDNTAESVTAFYKRISLKDCCYMAAASWESVKQTTLKNSWNRVLGKSASGWTAVETMAWRWRKSPGC</sequence>
<dbReference type="AlphaFoldDB" id="A0A5S6QBV7"/>
<dbReference type="Pfam" id="PF03184">
    <property type="entry name" value="DDE_1"/>
    <property type="match status" value="1"/>
</dbReference>
<dbReference type="PANTHER" id="PTHR19303:SF16">
    <property type="entry name" value="JERKY PROTEIN HOMOLOG-LIKE"/>
    <property type="match status" value="1"/>
</dbReference>
<dbReference type="Proteomes" id="UP000046395">
    <property type="component" value="Unassembled WGS sequence"/>
</dbReference>